<feature type="region of interest" description="Disordered" evidence="1">
    <location>
        <begin position="225"/>
        <end position="258"/>
    </location>
</feature>
<accession>A0A6N7KV66</accession>
<dbReference type="AlphaFoldDB" id="A0A6N7KV66"/>
<protein>
    <submittedName>
        <fullName evidence="2">Uncharacterized protein</fullName>
    </submittedName>
</protein>
<dbReference type="OrthoDB" id="4203675at2"/>
<dbReference type="Proteomes" id="UP000450000">
    <property type="component" value="Unassembled WGS sequence"/>
</dbReference>
<proteinExistence type="predicted"/>
<keyword evidence="3" id="KW-1185">Reference proteome</keyword>
<sequence length="258" mass="27476">MPDPRLGHARFQPDIAIGRDPELGICAANPRQLAGADWMLERLGFQRVPDSKIMYALTDQHLDGNTRATTAVDMLRNAGYAVHADDDLDPEPASTRWTVNGRTEPDVAFAEHPKLGVVAATADTINAVERGGAILEAHGWSFQHALDVYTLPTATDRSEALGKLARATAAMQRAGDLQVAVQPQLAEAATRRQLAPEVAVRHESGPGFTTHRFPLNAAALAASPARTGVPGKAPAAEPSSALPAARPVDPRIAFARNR</sequence>
<dbReference type="RefSeq" id="WP_153463729.1">
    <property type="nucleotide sequence ID" value="NZ_WBOF01000001.1"/>
</dbReference>
<evidence type="ECO:0000256" key="1">
    <source>
        <dbReference type="SAM" id="MobiDB-lite"/>
    </source>
</evidence>
<dbReference type="EMBL" id="WBOF01000001">
    <property type="protein sequence ID" value="MQS14725.1"/>
    <property type="molecule type" value="Genomic_DNA"/>
</dbReference>
<evidence type="ECO:0000313" key="2">
    <source>
        <dbReference type="EMBL" id="MQS14725.1"/>
    </source>
</evidence>
<comment type="caution">
    <text evidence="2">The sequence shown here is derived from an EMBL/GenBank/DDBJ whole genome shotgun (WGS) entry which is preliminary data.</text>
</comment>
<organism evidence="2 3">
    <name type="scientific">Streptomyces kaniharaensis</name>
    <dbReference type="NCBI Taxonomy" id="212423"/>
    <lineage>
        <taxon>Bacteria</taxon>
        <taxon>Bacillati</taxon>
        <taxon>Actinomycetota</taxon>
        <taxon>Actinomycetes</taxon>
        <taxon>Kitasatosporales</taxon>
        <taxon>Streptomycetaceae</taxon>
        <taxon>Streptomyces</taxon>
    </lineage>
</organism>
<reference evidence="2 3" key="1">
    <citation type="submission" date="2019-09" db="EMBL/GenBank/DDBJ databases">
        <title>Genome Sequences of Streptomyces kaniharaensis ATCC 21070.</title>
        <authorList>
            <person name="Zhu W."/>
            <person name="De Crecy-Lagard V."/>
            <person name="Richards N.G."/>
        </authorList>
    </citation>
    <scope>NUCLEOTIDE SEQUENCE [LARGE SCALE GENOMIC DNA]</scope>
    <source>
        <strain evidence="2 3">SF-557</strain>
    </source>
</reference>
<name>A0A6N7KV66_9ACTN</name>
<feature type="compositionally biased region" description="Low complexity" evidence="1">
    <location>
        <begin position="233"/>
        <end position="247"/>
    </location>
</feature>
<evidence type="ECO:0000313" key="3">
    <source>
        <dbReference type="Proteomes" id="UP000450000"/>
    </source>
</evidence>
<gene>
    <name evidence="2" type="ORF">F7Q99_21280</name>
</gene>